<dbReference type="STRING" id="29655.A0A0K9PXH1"/>
<gene>
    <name evidence="1" type="ORF">ZOSMA_143G00190</name>
</gene>
<dbReference type="InterPro" id="IPR053197">
    <property type="entry name" value="F-box_SCFL_complex_component"/>
</dbReference>
<dbReference type="SUPFAM" id="SSF52047">
    <property type="entry name" value="RNI-like"/>
    <property type="match status" value="1"/>
</dbReference>
<dbReference type="InterPro" id="IPR036047">
    <property type="entry name" value="F-box-like_dom_sf"/>
</dbReference>
<organism evidence="1 2">
    <name type="scientific">Zostera marina</name>
    <name type="common">Eelgrass</name>
    <dbReference type="NCBI Taxonomy" id="29655"/>
    <lineage>
        <taxon>Eukaryota</taxon>
        <taxon>Viridiplantae</taxon>
        <taxon>Streptophyta</taxon>
        <taxon>Embryophyta</taxon>
        <taxon>Tracheophyta</taxon>
        <taxon>Spermatophyta</taxon>
        <taxon>Magnoliopsida</taxon>
        <taxon>Liliopsida</taxon>
        <taxon>Zosteraceae</taxon>
        <taxon>Zostera</taxon>
    </lineage>
</organism>
<comment type="caution">
    <text evidence="1">The sequence shown here is derived from an EMBL/GenBank/DDBJ whole genome shotgun (WGS) entry which is preliminary data.</text>
</comment>
<dbReference type="PANTHER" id="PTHR34223">
    <property type="entry name" value="OS11G0201299 PROTEIN"/>
    <property type="match status" value="1"/>
</dbReference>
<evidence type="ECO:0008006" key="3">
    <source>
        <dbReference type="Google" id="ProtNLM"/>
    </source>
</evidence>
<proteinExistence type="predicted"/>
<reference evidence="2" key="1">
    <citation type="journal article" date="2016" name="Nature">
        <title>The genome of the seagrass Zostera marina reveals angiosperm adaptation to the sea.</title>
        <authorList>
            <person name="Olsen J.L."/>
            <person name="Rouze P."/>
            <person name="Verhelst B."/>
            <person name="Lin Y.-C."/>
            <person name="Bayer T."/>
            <person name="Collen J."/>
            <person name="Dattolo E."/>
            <person name="De Paoli E."/>
            <person name="Dittami S."/>
            <person name="Maumus F."/>
            <person name="Michel G."/>
            <person name="Kersting A."/>
            <person name="Lauritano C."/>
            <person name="Lohaus R."/>
            <person name="Toepel M."/>
            <person name="Tonon T."/>
            <person name="Vanneste K."/>
            <person name="Amirebrahimi M."/>
            <person name="Brakel J."/>
            <person name="Bostroem C."/>
            <person name="Chovatia M."/>
            <person name="Grimwood J."/>
            <person name="Jenkins J.W."/>
            <person name="Jueterbock A."/>
            <person name="Mraz A."/>
            <person name="Stam W.T."/>
            <person name="Tice H."/>
            <person name="Bornberg-Bauer E."/>
            <person name="Green P.J."/>
            <person name="Pearson G.A."/>
            <person name="Procaccini G."/>
            <person name="Duarte C.M."/>
            <person name="Schmutz J."/>
            <person name="Reusch T.B.H."/>
            <person name="Van de Peer Y."/>
        </authorList>
    </citation>
    <scope>NUCLEOTIDE SEQUENCE [LARGE SCALE GENOMIC DNA]</scope>
    <source>
        <strain evidence="2">cv. Finnish</strain>
    </source>
</reference>
<dbReference type="PANTHER" id="PTHR34223:SF91">
    <property type="entry name" value="F-BOX DOMAIN-CONTAINING PROTEIN"/>
    <property type="match status" value="1"/>
</dbReference>
<protein>
    <recommendedName>
        <fullName evidence="3">F-box domain-containing protein</fullName>
    </recommendedName>
</protein>
<accession>A0A0K9PXH1</accession>
<evidence type="ECO:0000313" key="1">
    <source>
        <dbReference type="EMBL" id="KMZ73696.1"/>
    </source>
</evidence>
<dbReference type="OrthoDB" id="594804at2759"/>
<keyword evidence="2" id="KW-1185">Reference proteome</keyword>
<dbReference type="SUPFAM" id="SSF81383">
    <property type="entry name" value="F-box domain"/>
    <property type="match status" value="1"/>
</dbReference>
<dbReference type="EMBL" id="LFYR01000550">
    <property type="protein sequence ID" value="KMZ73696.1"/>
    <property type="molecule type" value="Genomic_DNA"/>
</dbReference>
<dbReference type="AlphaFoldDB" id="A0A0K9PXH1"/>
<evidence type="ECO:0000313" key="2">
    <source>
        <dbReference type="Proteomes" id="UP000036987"/>
    </source>
</evidence>
<dbReference type="Proteomes" id="UP000036987">
    <property type="component" value="Unassembled WGS sequence"/>
</dbReference>
<name>A0A0K9PXH1_ZOSMR</name>
<sequence length="295" mass="34017">MNGIQTRQMIKNNVDMPDRLSKLPRDILLLILSSRSLNMKDRAKTCVISKQWKDLWLNVSDIHIDQKVFFEGKDNKSLRNLKIKDFESVIDRVMDSNEIIDTLDITITDAIDGNTTNRWIVRAIQRNVQNITMSVSKDNNTGSFVFPTALLQCPAFKTLTLETIFDLKTLPNCKYLETLNLFRTDFGKQEDYLLPFYGDHLQTINFKDIDSAINLVIVSGSLKKLTIHGAQKLEKFAIATPNITELDFMRRTKDDSEPTDVSPPSLDLDVYHSTFSEWCRFTLFDTNFVRCFNIN</sequence>